<dbReference type="EMBL" id="VINQ01000232">
    <property type="protein sequence ID" value="KAA0907254.1"/>
    <property type="molecule type" value="Genomic_DNA"/>
</dbReference>
<accession>A0A5A9YQP2</accession>
<sequence>EQRFASLEALKAAILADIAAARAYWLGQPLD</sequence>
<dbReference type="Proteomes" id="UP000325291">
    <property type="component" value="Unassembled WGS sequence"/>
</dbReference>
<keyword evidence="1" id="KW-0808">Transferase</keyword>
<name>A0A5A9YQP2_9RHOB</name>
<reference evidence="1 2" key="1">
    <citation type="submission" date="2019-07" db="EMBL/GenBank/DDBJ databases">
        <title>Aquicoccus porphyridii gen. nov., sp. nov., isolated from a small marine red alga, Porphyridium marinum.</title>
        <authorList>
            <person name="Liu L."/>
        </authorList>
    </citation>
    <scope>NUCLEOTIDE SEQUENCE [LARGE SCALE GENOMIC DNA]</scope>
    <source>
        <strain evidence="1 2">L1 8-17</strain>
    </source>
</reference>
<evidence type="ECO:0000313" key="1">
    <source>
        <dbReference type="EMBL" id="KAA0907254.1"/>
    </source>
</evidence>
<proteinExistence type="predicted"/>
<organism evidence="1 2">
    <name type="scientific">Aquicoccus porphyridii</name>
    <dbReference type="NCBI Taxonomy" id="1852029"/>
    <lineage>
        <taxon>Bacteria</taxon>
        <taxon>Pseudomonadati</taxon>
        <taxon>Pseudomonadota</taxon>
        <taxon>Alphaproteobacteria</taxon>
        <taxon>Rhodobacterales</taxon>
        <taxon>Paracoccaceae</taxon>
        <taxon>Aquicoccus</taxon>
    </lineage>
</organism>
<keyword evidence="1" id="KW-0418">Kinase</keyword>
<feature type="non-terminal residue" evidence="1">
    <location>
        <position position="1"/>
    </location>
</feature>
<dbReference type="AlphaFoldDB" id="A0A5A9YQP2"/>
<protein>
    <submittedName>
        <fullName evidence="1">Bifunctional riboflavin kinase/FAD synthetase</fullName>
    </submittedName>
</protein>
<dbReference type="GO" id="GO:0016301">
    <property type="term" value="F:kinase activity"/>
    <property type="evidence" value="ECO:0007669"/>
    <property type="project" value="UniProtKB-KW"/>
</dbReference>
<evidence type="ECO:0000313" key="2">
    <source>
        <dbReference type="Proteomes" id="UP000325291"/>
    </source>
</evidence>
<keyword evidence="2" id="KW-1185">Reference proteome</keyword>
<gene>
    <name evidence="1" type="ORF">FLO80_22605</name>
</gene>
<comment type="caution">
    <text evidence="1">The sequence shown here is derived from an EMBL/GenBank/DDBJ whole genome shotgun (WGS) entry which is preliminary data.</text>
</comment>